<organism evidence="1 2">
    <name type="scientific">Rousettus aegyptiacus</name>
    <name type="common">Egyptian fruit bat</name>
    <name type="synonym">Pteropus aegyptiacus</name>
    <dbReference type="NCBI Taxonomy" id="9407"/>
    <lineage>
        <taxon>Eukaryota</taxon>
        <taxon>Metazoa</taxon>
        <taxon>Chordata</taxon>
        <taxon>Craniata</taxon>
        <taxon>Vertebrata</taxon>
        <taxon>Euteleostomi</taxon>
        <taxon>Mammalia</taxon>
        <taxon>Eutheria</taxon>
        <taxon>Laurasiatheria</taxon>
        <taxon>Chiroptera</taxon>
        <taxon>Yinpterochiroptera</taxon>
        <taxon>Pteropodoidea</taxon>
        <taxon>Pteropodidae</taxon>
        <taxon>Rousettinae</taxon>
        <taxon>Rousettus</taxon>
    </lineage>
</organism>
<protein>
    <submittedName>
        <fullName evidence="1">Uncharacterized protein</fullName>
    </submittedName>
</protein>
<dbReference type="AlphaFoldDB" id="A0A7J8HSA4"/>
<reference evidence="1 2" key="1">
    <citation type="journal article" date="2020" name="Nature">
        <title>Six reference-quality genomes reveal evolution of bat adaptations.</title>
        <authorList>
            <person name="Jebb D."/>
            <person name="Huang Z."/>
            <person name="Pippel M."/>
            <person name="Hughes G.M."/>
            <person name="Lavrichenko K."/>
            <person name="Devanna P."/>
            <person name="Winkler S."/>
            <person name="Jermiin L.S."/>
            <person name="Skirmuntt E.C."/>
            <person name="Katzourakis A."/>
            <person name="Burkitt-Gray L."/>
            <person name="Ray D.A."/>
            <person name="Sullivan K.A.M."/>
            <person name="Roscito J.G."/>
            <person name="Kirilenko B.M."/>
            <person name="Davalos L.M."/>
            <person name="Corthals A.P."/>
            <person name="Power M.L."/>
            <person name="Jones G."/>
            <person name="Ransome R.D."/>
            <person name="Dechmann D.K.N."/>
            <person name="Locatelli A.G."/>
            <person name="Puechmaille S.J."/>
            <person name="Fedrigo O."/>
            <person name="Jarvis E.D."/>
            <person name="Hiller M."/>
            <person name="Vernes S.C."/>
            <person name="Myers E.W."/>
            <person name="Teeling E.C."/>
        </authorList>
    </citation>
    <scope>NUCLEOTIDE SEQUENCE [LARGE SCALE GENOMIC DNA]</scope>
    <source>
        <strain evidence="1">MRouAeg1</strain>
        <tissue evidence="1">Muscle</tissue>
    </source>
</reference>
<gene>
    <name evidence="1" type="ORF">HJG63_010938</name>
</gene>
<accession>A0A7J8HSA4</accession>
<comment type="caution">
    <text evidence="1">The sequence shown here is derived from an EMBL/GenBank/DDBJ whole genome shotgun (WGS) entry which is preliminary data.</text>
</comment>
<evidence type="ECO:0000313" key="2">
    <source>
        <dbReference type="Proteomes" id="UP000593571"/>
    </source>
</evidence>
<sequence>MASVKGVVSGFDFYYGRGGARLGFPCIGWDLGGLNFPSGTKGRSAHAFILTRLDVGQKEEREVGLKVFSGQTSKMKPHSLLLLSYAVELPSPCASPVQMKKYIYFLGDRAYFKLVEYYSYYLHNAIKFSNL</sequence>
<evidence type="ECO:0000313" key="1">
    <source>
        <dbReference type="EMBL" id="KAF6474785.1"/>
    </source>
</evidence>
<name>A0A7J8HSA4_ROUAE</name>
<keyword evidence="2" id="KW-1185">Reference proteome</keyword>
<proteinExistence type="predicted"/>
<dbReference type="EMBL" id="JACASE010000004">
    <property type="protein sequence ID" value="KAF6474785.1"/>
    <property type="molecule type" value="Genomic_DNA"/>
</dbReference>
<dbReference type="Proteomes" id="UP000593571">
    <property type="component" value="Unassembled WGS sequence"/>
</dbReference>